<evidence type="ECO:0000256" key="4">
    <source>
        <dbReference type="ARBA" id="ARBA00022475"/>
    </source>
</evidence>
<keyword evidence="7 8" id="KW-0472">Membrane</keyword>
<sequence>MDYWQQLVFVGSITLPVFSLVFIGIWLKWRGKINDDFTVKSSYIVFNLALPVLMFAAIVRTDIAQIGNPRLITFAVLMALLSFSVLWFGSRAFIADKKNLGVFVQGCFRSNLGILGLAFCVTTFAEDGLAVGALLLAVITPLYNILSIYALTHAASEDSQLNWLVLLKGVITNPLIVAILLALPFAYWQIALPDVVMRSIDYLAAMTLPLALICIGGSLSFSALKQTQWLSWVAVIIKLLLMPAIVSILAYATGFRGVELGCLILMFASPTAAASFVMVRTIGGNHTLAANIIALTTLISLFSVSIAIYLLKVFALI</sequence>
<organism evidence="9 10">
    <name type="scientific">Oleispira antarctica RB-8</name>
    <dbReference type="NCBI Taxonomy" id="698738"/>
    <lineage>
        <taxon>Bacteria</taxon>
        <taxon>Pseudomonadati</taxon>
        <taxon>Pseudomonadota</taxon>
        <taxon>Gammaproteobacteria</taxon>
        <taxon>Oceanospirillales</taxon>
        <taxon>Oceanospirillaceae</taxon>
        <taxon>Oleispira</taxon>
    </lineage>
</organism>
<evidence type="ECO:0000256" key="8">
    <source>
        <dbReference type="SAM" id="Phobius"/>
    </source>
</evidence>
<feature type="transmembrane region" description="Helical" evidence="8">
    <location>
        <begin position="202"/>
        <end position="223"/>
    </location>
</feature>
<evidence type="ECO:0000256" key="5">
    <source>
        <dbReference type="ARBA" id="ARBA00022692"/>
    </source>
</evidence>
<dbReference type="InterPro" id="IPR004776">
    <property type="entry name" value="Mem_transp_PIN-like"/>
</dbReference>
<feature type="transmembrane region" description="Helical" evidence="8">
    <location>
        <begin position="71"/>
        <end position="90"/>
    </location>
</feature>
<dbReference type="KEGG" id="oai:OLEAN_C18080"/>
<feature type="transmembrane region" description="Helical" evidence="8">
    <location>
        <begin position="229"/>
        <end position="251"/>
    </location>
</feature>
<dbReference type="EMBL" id="FO203512">
    <property type="protein sequence ID" value="CCK75984.1"/>
    <property type="molecule type" value="Genomic_DNA"/>
</dbReference>
<dbReference type="STRING" id="698738.OLEAN_C18080"/>
<dbReference type="GO" id="GO:0005886">
    <property type="term" value="C:plasma membrane"/>
    <property type="evidence" value="ECO:0007669"/>
    <property type="project" value="UniProtKB-SubCell"/>
</dbReference>
<protein>
    <recommendedName>
        <fullName evidence="11">AEC family transporter</fullName>
    </recommendedName>
</protein>
<dbReference type="Pfam" id="PF03547">
    <property type="entry name" value="Mem_trans"/>
    <property type="match status" value="1"/>
</dbReference>
<dbReference type="HOGENOM" id="CLU_056175_3_0_6"/>
<feature type="transmembrane region" description="Helical" evidence="8">
    <location>
        <begin position="129"/>
        <end position="151"/>
    </location>
</feature>
<keyword evidence="4" id="KW-1003">Cell membrane</keyword>
<keyword evidence="5 8" id="KW-0812">Transmembrane</keyword>
<dbReference type="Gene3D" id="1.20.1530.20">
    <property type="match status" value="1"/>
</dbReference>
<evidence type="ECO:0000256" key="6">
    <source>
        <dbReference type="ARBA" id="ARBA00022989"/>
    </source>
</evidence>
<accession>R4YTQ9</accession>
<dbReference type="PANTHER" id="PTHR36838">
    <property type="entry name" value="AUXIN EFFLUX CARRIER FAMILY PROTEIN"/>
    <property type="match status" value="1"/>
</dbReference>
<reference evidence="9 10" key="1">
    <citation type="journal article" date="2013" name="Nat. Commun.">
        <title>Genome sequence and functional genomic analysis of the oil-degrading bacterium Oleispira antarctica.</title>
        <authorList>
            <person name="Kube M."/>
            <person name="Chernikova T.N."/>
            <person name="Al-Ramahi Y."/>
            <person name="Beloqui A."/>
            <person name="Lopez-Cortez N."/>
            <person name="Guazzaroni M.E."/>
            <person name="Heipieper H.J."/>
            <person name="Klages S."/>
            <person name="Kotsyurbenko O.R."/>
            <person name="Langer I."/>
            <person name="Nechitaylo T.Y."/>
            <person name="Lunsdorf H."/>
            <person name="Fernandez M."/>
            <person name="Juarez S."/>
            <person name="Ciordia S."/>
            <person name="Singer A."/>
            <person name="Kagan O."/>
            <person name="Egorova O."/>
            <person name="Petit P.A."/>
            <person name="Stogios P."/>
            <person name="Kim Y."/>
            <person name="Tchigvintsev A."/>
            <person name="Flick R."/>
            <person name="Denaro R."/>
            <person name="Genovese M."/>
            <person name="Albar J.P."/>
            <person name="Reva O.N."/>
            <person name="Martinez-Gomariz M."/>
            <person name="Tran H."/>
            <person name="Ferrer M."/>
            <person name="Savchenko A."/>
            <person name="Yakunin A.F."/>
            <person name="Yakimov M.M."/>
            <person name="Golyshina O.V."/>
            <person name="Reinhardt R."/>
            <person name="Golyshin P.N."/>
        </authorList>
    </citation>
    <scope>NUCLEOTIDE SEQUENCE [LARGE SCALE GENOMIC DNA]</scope>
</reference>
<keyword evidence="10" id="KW-1185">Reference proteome</keyword>
<evidence type="ECO:0000313" key="9">
    <source>
        <dbReference type="EMBL" id="CCK75984.1"/>
    </source>
</evidence>
<dbReference type="AlphaFoldDB" id="R4YTQ9"/>
<evidence type="ECO:0000313" key="10">
    <source>
        <dbReference type="Proteomes" id="UP000032749"/>
    </source>
</evidence>
<proteinExistence type="inferred from homology"/>
<dbReference type="GO" id="GO:0055085">
    <property type="term" value="P:transmembrane transport"/>
    <property type="evidence" value="ECO:0007669"/>
    <property type="project" value="InterPro"/>
</dbReference>
<evidence type="ECO:0000256" key="1">
    <source>
        <dbReference type="ARBA" id="ARBA00004651"/>
    </source>
</evidence>
<comment type="subcellular location">
    <subcellularLocation>
        <location evidence="1">Cell membrane</location>
        <topology evidence="1">Multi-pass membrane protein</topology>
    </subcellularLocation>
</comment>
<evidence type="ECO:0008006" key="11">
    <source>
        <dbReference type="Google" id="ProtNLM"/>
    </source>
</evidence>
<evidence type="ECO:0000256" key="2">
    <source>
        <dbReference type="ARBA" id="ARBA00010145"/>
    </source>
</evidence>
<feature type="transmembrane region" description="Helical" evidence="8">
    <location>
        <begin position="7"/>
        <end position="29"/>
    </location>
</feature>
<keyword evidence="3" id="KW-0813">Transport</keyword>
<gene>
    <name evidence="9" type="ORF">OLEAN_C18080</name>
</gene>
<feature type="transmembrane region" description="Helical" evidence="8">
    <location>
        <begin position="288"/>
        <end position="311"/>
    </location>
</feature>
<name>R4YTQ9_OLEAN</name>
<dbReference type="Proteomes" id="UP000032749">
    <property type="component" value="Chromosome"/>
</dbReference>
<evidence type="ECO:0000256" key="7">
    <source>
        <dbReference type="ARBA" id="ARBA00023136"/>
    </source>
</evidence>
<feature type="transmembrane region" description="Helical" evidence="8">
    <location>
        <begin position="263"/>
        <end position="282"/>
    </location>
</feature>
<dbReference type="PANTHER" id="PTHR36838:SF4">
    <property type="entry name" value="AUXIN EFFLUX CARRIER FAMILY PROTEIN"/>
    <property type="match status" value="1"/>
</dbReference>
<feature type="transmembrane region" description="Helical" evidence="8">
    <location>
        <begin position="171"/>
        <end position="190"/>
    </location>
</feature>
<evidence type="ECO:0000256" key="3">
    <source>
        <dbReference type="ARBA" id="ARBA00022448"/>
    </source>
</evidence>
<dbReference type="InterPro" id="IPR038770">
    <property type="entry name" value="Na+/solute_symporter_sf"/>
</dbReference>
<keyword evidence="6 8" id="KW-1133">Transmembrane helix</keyword>
<comment type="similarity">
    <text evidence="2">Belongs to the auxin efflux carrier (TC 2.A.69) family.</text>
</comment>
<feature type="transmembrane region" description="Helical" evidence="8">
    <location>
        <begin position="41"/>
        <end position="59"/>
    </location>
</feature>
<dbReference type="OrthoDB" id="9786439at2"/>